<feature type="chain" id="PRO_5034290973" evidence="1">
    <location>
        <begin position="26"/>
        <end position="103"/>
    </location>
</feature>
<reference evidence="2" key="1">
    <citation type="submission" date="2021-05" db="EMBL/GenBank/DDBJ databases">
        <authorList>
            <person name="Alioto T."/>
            <person name="Alioto T."/>
            <person name="Gomez Garrido J."/>
        </authorList>
    </citation>
    <scope>NUCLEOTIDE SEQUENCE</scope>
</reference>
<feature type="signal peptide" evidence="1">
    <location>
        <begin position="1"/>
        <end position="25"/>
    </location>
</feature>
<dbReference type="AlphaFoldDB" id="A0A8D8AA03"/>
<organism evidence="2">
    <name type="scientific">Culex pipiens</name>
    <name type="common">House mosquito</name>
    <dbReference type="NCBI Taxonomy" id="7175"/>
    <lineage>
        <taxon>Eukaryota</taxon>
        <taxon>Metazoa</taxon>
        <taxon>Ecdysozoa</taxon>
        <taxon>Arthropoda</taxon>
        <taxon>Hexapoda</taxon>
        <taxon>Insecta</taxon>
        <taxon>Pterygota</taxon>
        <taxon>Neoptera</taxon>
        <taxon>Endopterygota</taxon>
        <taxon>Diptera</taxon>
        <taxon>Nematocera</taxon>
        <taxon>Culicoidea</taxon>
        <taxon>Culicidae</taxon>
        <taxon>Culicinae</taxon>
        <taxon>Culicini</taxon>
        <taxon>Culex</taxon>
        <taxon>Culex</taxon>
    </lineage>
</organism>
<proteinExistence type="predicted"/>
<keyword evidence="1" id="KW-0732">Signal</keyword>
<evidence type="ECO:0000313" key="2">
    <source>
        <dbReference type="EMBL" id="CAG6453077.1"/>
    </source>
</evidence>
<protein>
    <submittedName>
        <fullName evidence="2">(northern house mosquito) hypothetical protein</fullName>
    </submittedName>
</protein>
<name>A0A8D8AA03_CULPI</name>
<dbReference type="EMBL" id="HBUE01022161">
    <property type="protein sequence ID" value="CAG6453077.1"/>
    <property type="molecule type" value="Transcribed_RNA"/>
</dbReference>
<sequence>MKMMMVKRRTGFCLFLRSFLPAVPAPPPFLVPRSFRISTSCSSSCQTSFRPLLLMGATAAAASDFFGSDTSAAAAEAGVPSEGAGNVDSDASARNDITSMFIL</sequence>
<accession>A0A8D8AA03</accession>
<evidence type="ECO:0000256" key="1">
    <source>
        <dbReference type="SAM" id="SignalP"/>
    </source>
</evidence>